<dbReference type="Pfam" id="PF21829">
    <property type="entry name" value="DUF6889"/>
    <property type="match status" value="1"/>
</dbReference>
<dbReference type="InterPro" id="IPR054182">
    <property type="entry name" value="DUF6889"/>
</dbReference>
<dbReference type="EMBL" id="BK015306">
    <property type="protein sequence ID" value="DAE00624.1"/>
    <property type="molecule type" value="Genomic_DNA"/>
</dbReference>
<evidence type="ECO:0000313" key="1">
    <source>
        <dbReference type="EMBL" id="DAE00624.1"/>
    </source>
</evidence>
<protein>
    <submittedName>
        <fullName evidence="1">Uncharacterized protein</fullName>
    </submittedName>
</protein>
<name>A0A8S5P1V2_9CAUD</name>
<accession>A0A8S5P1V2</accession>
<sequence length="48" mass="5617">MRPVREGMCRYESLINGTLTLEDVLLMNAYLDNEIHNKNEIARYMNDG</sequence>
<proteinExistence type="predicted"/>
<organism evidence="1">
    <name type="scientific">Myoviridae sp. ctakU3</name>
    <dbReference type="NCBI Taxonomy" id="2825135"/>
    <lineage>
        <taxon>Viruses</taxon>
        <taxon>Duplodnaviria</taxon>
        <taxon>Heunggongvirae</taxon>
        <taxon>Uroviricota</taxon>
        <taxon>Caudoviricetes</taxon>
    </lineage>
</organism>
<reference evidence="1" key="1">
    <citation type="journal article" date="2021" name="Proc. Natl. Acad. Sci. U.S.A.">
        <title>A Catalog of Tens of Thousands of Viruses from Human Metagenomes Reveals Hidden Associations with Chronic Diseases.</title>
        <authorList>
            <person name="Tisza M.J."/>
            <person name="Buck C.B."/>
        </authorList>
    </citation>
    <scope>NUCLEOTIDE SEQUENCE</scope>
    <source>
        <strain evidence="1">CtakU3</strain>
    </source>
</reference>